<accession>A0A1A9ZQ86</accession>
<evidence type="ECO:0000256" key="4">
    <source>
        <dbReference type="SAM" id="MobiDB-lite"/>
    </source>
</evidence>
<reference evidence="7" key="1">
    <citation type="submission" date="2014-03" db="EMBL/GenBank/DDBJ databases">
        <authorList>
            <person name="Aksoy S."/>
            <person name="Warren W."/>
            <person name="Wilson R.K."/>
        </authorList>
    </citation>
    <scope>NUCLEOTIDE SEQUENCE [LARGE SCALE GENOMIC DNA]</scope>
    <source>
        <strain evidence="7">IAEA</strain>
    </source>
</reference>
<sequence length="186" mass="19814">MQRRLGPMPGSAHQQQMPQSMSTGNNTIGGHGGHDRGGGGAGGGGGGGGGMPVAGPGGPHCQMSGSQPLVMPAFPLRNSHSAHTPHYSPYSPSRFHIDKRCQHRCSWKCLSIALILISVVLTAMLAYFAAMCIARDCSRNIINIAYPQLTTAFVFQESYSVRFGTKAQMIKVNHQAKEVNQTNGEH</sequence>
<evidence type="ECO:0000256" key="1">
    <source>
        <dbReference type="ARBA" id="ARBA00022536"/>
    </source>
</evidence>
<feature type="region of interest" description="Disordered" evidence="4">
    <location>
        <begin position="1"/>
        <end position="62"/>
    </location>
</feature>
<dbReference type="EnsemblMetazoa" id="GPAI021658-RA">
    <property type="protein sequence ID" value="GPAI021658-PA"/>
    <property type="gene ID" value="GPAI021658"/>
</dbReference>
<evidence type="ECO:0000256" key="3">
    <source>
        <dbReference type="ARBA" id="ARBA00023157"/>
    </source>
</evidence>
<reference evidence="6" key="2">
    <citation type="submission" date="2020-05" db="UniProtKB">
        <authorList>
            <consortium name="EnsemblMetazoa"/>
        </authorList>
    </citation>
    <scope>IDENTIFICATION</scope>
    <source>
        <strain evidence="6">IAEA</strain>
    </source>
</reference>
<protein>
    <submittedName>
        <fullName evidence="6">Uncharacterized protein</fullName>
    </submittedName>
</protein>
<dbReference type="GO" id="GO:0008045">
    <property type="term" value="P:motor neuron axon guidance"/>
    <property type="evidence" value="ECO:0007669"/>
    <property type="project" value="TreeGrafter"/>
</dbReference>
<dbReference type="VEuPathDB" id="VectorBase:GPAI021658"/>
<feature type="transmembrane region" description="Helical" evidence="5">
    <location>
        <begin position="109"/>
        <end position="130"/>
    </location>
</feature>
<evidence type="ECO:0000313" key="6">
    <source>
        <dbReference type="EnsemblMetazoa" id="GPAI021658-PA"/>
    </source>
</evidence>
<name>A0A1A9ZQ86_GLOPL</name>
<feature type="compositionally biased region" description="Gly residues" evidence="4">
    <location>
        <begin position="38"/>
        <end position="58"/>
    </location>
</feature>
<keyword evidence="5" id="KW-1133">Transmembrane helix</keyword>
<dbReference type="PANTHER" id="PTHR11219">
    <property type="entry name" value="TENEURIN AND N-ACETYLGLUCOSAMINE-1-PHOSPHODIESTER ALPHA-N-ACETYLGLUCOSAMINIDASE"/>
    <property type="match status" value="1"/>
</dbReference>
<keyword evidence="2" id="KW-0677">Repeat</keyword>
<dbReference type="STRING" id="7398.A0A1A9ZQ86"/>
<keyword evidence="7" id="KW-1185">Reference proteome</keyword>
<keyword evidence="5" id="KW-0472">Membrane</keyword>
<evidence type="ECO:0000256" key="5">
    <source>
        <dbReference type="SAM" id="Phobius"/>
    </source>
</evidence>
<feature type="compositionally biased region" description="Polar residues" evidence="4">
    <location>
        <begin position="12"/>
        <end position="22"/>
    </location>
</feature>
<proteinExistence type="predicted"/>
<evidence type="ECO:0000313" key="7">
    <source>
        <dbReference type="Proteomes" id="UP000092445"/>
    </source>
</evidence>
<keyword evidence="5" id="KW-0812">Transmembrane</keyword>
<organism evidence="6 7">
    <name type="scientific">Glossina pallidipes</name>
    <name type="common">Tsetse fly</name>
    <dbReference type="NCBI Taxonomy" id="7398"/>
    <lineage>
        <taxon>Eukaryota</taxon>
        <taxon>Metazoa</taxon>
        <taxon>Ecdysozoa</taxon>
        <taxon>Arthropoda</taxon>
        <taxon>Hexapoda</taxon>
        <taxon>Insecta</taxon>
        <taxon>Pterygota</taxon>
        <taxon>Neoptera</taxon>
        <taxon>Endopterygota</taxon>
        <taxon>Diptera</taxon>
        <taxon>Brachycera</taxon>
        <taxon>Muscomorpha</taxon>
        <taxon>Hippoboscoidea</taxon>
        <taxon>Glossinidae</taxon>
        <taxon>Glossina</taxon>
    </lineage>
</organism>
<dbReference type="AlphaFoldDB" id="A0A1A9ZQ86"/>
<dbReference type="PANTHER" id="PTHR11219:SF69">
    <property type="entry name" value="TENEURIN-A"/>
    <property type="match status" value="1"/>
</dbReference>
<keyword evidence="1" id="KW-0245">EGF-like domain</keyword>
<dbReference type="InterPro" id="IPR051216">
    <property type="entry name" value="Teneurin"/>
</dbReference>
<evidence type="ECO:0000256" key="2">
    <source>
        <dbReference type="ARBA" id="ARBA00022737"/>
    </source>
</evidence>
<dbReference type="Proteomes" id="UP000092445">
    <property type="component" value="Unassembled WGS sequence"/>
</dbReference>
<keyword evidence="3" id="KW-1015">Disulfide bond</keyword>